<dbReference type="SUPFAM" id="SSF81837">
    <property type="entry name" value="BEACH domain"/>
    <property type="match status" value="1"/>
</dbReference>
<dbReference type="SMART" id="SM00320">
    <property type="entry name" value="WD40"/>
    <property type="match status" value="4"/>
</dbReference>
<dbReference type="PROSITE" id="PS00678">
    <property type="entry name" value="WD_REPEATS_1"/>
    <property type="match status" value="1"/>
</dbReference>
<dbReference type="EMBL" id="KV426265">
    <property type="protein sequence ID" value="KZV83556.1"/>
    <property type="molecule type" value="Genomic_DNA"/>
</dbReference>
<dbReference type="Pfam" id="PF15787">
    <property type="entry name" value="DUF4704"/>
    <property type="match status" value="1"/>
</dbReference>
<dbReference type="FunCoup" id="A0A165D0A8">
    <property type="interactions" value="76"/>
</dbReference>
<dbReference type="InterPro" id="IPR011993">
    <property type="entry name" value="PH-like_dom_sf"/>
</dbReference>
<keyword evidence="2" id="KW-0677">Repeat</keyword>
<dbReference type="InParanoid" id="A0A165D0A8"/>
<gene>
    <name evidence="6" type="ORF">EXIGLDRAFT_625461</name>
</gene>
<name>A0A165D0A8_EXIGL</name>
<dbReference type="PROSITE" id="PS50294">
    <property type="entry name" value="WD_REPEATS_REGION"/>
    <property type="match status" value="1"/>
</dbReference>
<reference evidence="6 7" key="1">
    <citation type="journal article" date="2016" name="Mol. Biol. Evol.">
        <title>Comparative Genomics of Early-Diverging Mushroom-Forming Fungi Provides Insights into the Origins of Lignocellulose Decay Capabilities.</title>
        <authorList>
            <person name="Nagy L.G."/>
            <person name="Riley R."/>
            <person name="Tritt A."/>
            <person name="Adam C."/>
            <person name="Daum C."/>
            <person name="Floudas D."/>
            <person name="Sun H."/>
            <person name="Yadav J.S."/>
            <person name="Pangilinan J."/>
            <person name="Larsson K.H."/>
            <person name="Matsuura K."/>
            <person name="Barry K."/>
            <person name="Labutti K."/>
            <person name="Kuo R."/>
            <person name="Ohm R.A."/>
            <person name="Bhattacharya S.S."/>
            <person name="Shirouzu T."/>
            <person name="Yoshinaga Y."/>
            <person name="Martin F.M."/>
            <person name="Grigoriev I.V."/>
            <person name="Hibbett D.S."/>
        </authorList>
    </citation>
    <scope>NUCLEOTIDE SEQUENCE [LARGE SCALE GENOMIC DNA]</scope>
    <source>
        <strain evidence="6 7">HHB12029</strain>
    </source>
</reference>
<feature type="domain" description="BEACH" evidence="4">
    <location>
        <begin position="1094"/>
        <end position="1386"/>
    </location>
</feature>
<evidence type="ECO:0000256" key="1">
    <source>
        <dbReference type="ARBA" id="ARBA00022574"/>
    </source>
</evidence>
<evidence type="ECO:0000256" key="2">
    <source>
        <dbReference type="ARBA" id="ARBA00022737"/>
    </source>
</evidence>
<dbReference type="InterPro" id="IPR023362">
    <property type="entry name" value="PH-BEACH_dom"/>
</dbReference>
<dbReference type="Gene3D" id="2.30.29.30">
    <property type="entry name" value="Pleckstrin-homology domain (PH domain)/Phosphotyrosine-binding domain (PTB)"/>
    <property type="match status" value="1"/>
</dbReference>
<dbReference type="InterPro" id="IPR019775">
    <property type="entry name" value="WD40_repeat_CS"/>
</dbReference>
<dbReference type="PANTHER" id="PTHR46108">
    <property type="entry name" value="BLUE CHEESE"/>
    <property type="match status" value="1"/>
</dbReference>
<evidence type="ECO:0000259" key="5">
    <source>
        <dbReference type="PROSITE" id="PS51783"/>
    </source>
</evidence>
<dbReference type="InterPro" id="IPR015943">
    <property type="entry name" value="WD40/YVTN_repeat-like_dom_sf"/>
</dbReference>
<dbReference type="PROSITE" id="PS50082">
    <property type="entry name" value="WD_REPEATS_2"/>
    <property type="match status" value="2"/>
</dbReference>
<dbReference type="Proteomes" id="UP000077266">
    <property type="component" value="Unassembled WGS sequence"/>
</dbReference>
<feature type="domain" description="BEACH-type PH" evidence="5">
    <location>
        <begin position="944"/>
        <end position="1066"/>
    </location>
</feature>
<evidence type="ECO:0000259" key="4">
    <source>
        <dbReference type="PROSITE" id="PS50197"/>
    </source>
</evidence>
<protein>
    <submittedName>
        <fullName evidence="6">Beach-domain-containing protein</fullName>
    </submittedName>
</protein>
<accession>A0A165D0A8</accession>
<dbReference type="OrthoDB" id="26681at2759"/>
<dbReference type="InterPro" id="IPR036322">
    <property type="entry name" value="WD40_repeat_dom_sf"/>
</dbReference>
<dbReference type="SUPFAM" id="SSF50978">
    <property type="entry name" value="WD40 repeat-like"/>
    <property type="match status" value="1"/>
</dbReference>
<evidence type="ECO:0000313" key="6">
    <source>
        <dbReference type="EMBL" id="KZV83556.1"/>
    </source>
</evidence>
<dbReference type="PANTHER" id="PTHR46108:SF4">
    <property type="entry name" value="BLUE CHEESE"/>
    <property type="match status" value="1"/>
</dbReference>
<feature type="repeat" description="WD" evidence="3">
    <location>
        <begin position="1529"/>
        <end position="1570"/>
    </location>
</feature>
<dbReference type="Gene3D" id="1.10.1540.10">
    <property type="entry name" value="BEACH domain"/>
    <property type="match status" value="1"/>
</dbReference>
<keyword evidence="1 3" id="KW-0853">WD repeat</keyword>
<dbReference type="PROSITE" id="PS51783">
    <property type="entry name" value="PH_BEACH"/>
    <property type="match status" value="1"/>
</dbReference>
<dbReference type="InterPro" id="IPR031570">
    <property type="entry name" value="NBEA/BDCP_DUF4704"/>
</dbReference>
<dbReference type="Pfam" id="PF02138">
    <property type="entry name" value="Beach"/>
    <property type="match status" value="1"/>
</dbReference>
<dbReference type="Gene3D" id="2.60.120.200">
    <property type="match status" value="1"/>
</dbReference>
<dbReference type="PROSITE" id="PS50197">
    <property type="entry name" value="BEACH"/>
    <property type="match status" value="1"/>
</dbReference>
<dbReference type="STRING" id="1314781.A0A165D0A8"/>
<feature type="repeat" description="WD" evidence="3">
    <location>
        <begin position="1491"/>
        <end position="1505"/>
    </location>
</feature>
<dbReference type="InterPro" id="IPR000409">
    <property type="entry name" value="BEACH_dom"/>
</dbReference>
<dbReference type="InterPro" id="IPR001680">
    <property type="entry name" value="WD40_rpt"/>
</dbReference>
<organism evidence="6 7">
    <name type="scientific">Exidia glandulosa HHB12029</name>
    <dbReference type="NCBI Taxonomy" id="1314781"/>
    <lineage>
        <taxon>Eukaryota</taxon>
        <taxon>Fungi</taxon>
        <taxon>Dikarya</taxon>
        <taxon>Basidiomycota</taxon>
        <taxon>Agaricomycotina</taxon>
        <taxon>Agaricomycetes</taxon>
        <taxon>Auriculariales</taxon>
        <taxon>Exidiaceae</taxon>
        <taxon>Exidia</taxon>
    </lineage>
</organism>
<dbReference type="Pfam" id="PF00400">
    <property type="entry name" value="WD40"/>
    <property type="match status" value="2"/>
</dbReference>
<dbReference type="Gene3D" id="2.130.10.10">
    <property type="entry name" value="YVTN repeat-like/Quinoprotein amine dehydrogenase"/>
    <property type="match status" value="1"/>
</dbReference>
<dbReference type="CDD" id="cd06071">
    <property type="entry name" value="Beach"/>
    <property type="match status" value="1"/>
</dbReference>
<evidence type="ECO:0000256" key="3">
    <source>
        <dbReference type="PROSITE-ProRule" id="PRU00221"/>
    </source>
</evidence>
<sequence length="1728" mass="191700">MPCPAGFSFICWLSVEKFPTDDALVVFGVRGSGRWLVKLAVRPDGKFELATTASPSRGGEPGTGTVFAKAPALQRARWTHVALVQYPAHRSNAPTIRLFLDGTLVDAFNWSYPKLDSTTTYIIGDEAGTAGPSNWCLASAHLLSVPLGDDMARLFHHLGPRYSANFQAPSLIRFLTYEASASLNIYLSALREGVGAPSPKTPVTPRGKGPEMSPLMKAIKDGVGFTEDAVVFALMPAGASDDPESRRFVANAGGKNNGQKAELRGDVVCSKPQCLDVGLWQVGGPAVTLRLVELAETPQDLCTTLSILCDGLRTSWQNSEDMERMSGYEILASILRQKAQMLNMAGYRVIMEFVGIDFNNPGHSTVANSIAYQFVALDFHIWYRTRKEIQTAHLAHFVALLRDNHFARFNARQRLAKLNIVRKLLYALQTDWYQHDVIPQLVDSMKTVAEYNFSTDAAIKPLVSYLAANLHEDTSGPPSRSPQSAISRLDRKHAHEKAEQVLEAFVSILSDSTRMKKFMSALPLTRICLLLLGDRPSNVVAAQILLMLGLIIKSSPSFPRKFELVSGWVTLKTAIPPAWDPGVHVAAFDLLLGRTVVDGRLPTAGTVPAVACAQIMPTILASFHRGLQNIAADAEPGMTGTSPCGDADGRAPAANDSAVEVLVEELIDLHASSESFRKLFMSQQTTSMFIDAVKTFIDRVAAEPNLHDKTVRLVEKITHLMLMLALDTFVDNTQKRQLLEVLRKSEEAAVAASDGTSPAVERAALVEVTGDRSKRRSMPSVRLSLQIVGDRVLQKAIGRIAAWRNTIIATERKRLRKTAQDIREYHRQVERLGEWRTPLLSERGLWAHQDGPKLWRLDETEGPFRIRKKMEPEHVKAVVGAKVVREDVRDVENPDADDGHSPVAIEVPPWAESYEFSSTEVDDDQRWDDDMKDDKLRRIRHELEPGDVIQAVKTVTRIVGVDSSPGLLILGKSHLYMLDGLVENEEGEVIEARDAPKNVFAVPGTALELEGIQRAQRWPFDQVVSSSKRTCLFRDVALEIYMRDSRTLLVVFSTPRDRQDMHARLNVVSGPKTPDPGSAGGFRTPLLRNVSSKVLKGFGDEIWTAQRRWQAREISNFTYLSIINQTSGRTPADVTQYPVFPWVIADYQSEKLDLDSPSTFRDLNFPMGALTDARREAAQQRYSNLESIGETPFHYGTHFSSSMIVCHYLIRMSPFTHMFKTLQGGDWDIPDRLFRQGHTLTRAYDSASQESRGDVRELIPEFFTCPEFLENSSHLDFGVQQNSGERIDDVKLPAWAKGDPLLFVTLNRQALESDYVSEHLPAWIDLIWGCKQRDADSFNVFHPLSYEGAVDLDNISDELERAATVGIIHNFGQTPRKIFIQPHPPRLMHGVTSLPLGTAHGIEEDFHLILQSSRPFKAEIGASISSIGVDNVMERMFPVAGNTLNVPGYINEFILWGFIDQSLRLQVDRKVVEVAEAASCSCAAFADSECLVTGGEDATVRIWRLTHRSHDMRDRERDVGGALRLMFIMRGHTERVSCVAASRAWSIAVSGSHDGTVSVWDLNRGTYIRTISFGSGQAGVRERIRFVCIHESTGYIASCSGERLALHTINGRVIAVMDLARAASLGVGDDIASLAFHEREWSKRGVLATGGSGGITLRTWDFRADRADDEQAASTSSMGNWRFTTLRSLKCRAEDDGETPTVTALKFVGECLFSGDDRGRMYSWDLPD</sequence>
<evidence type="ECO:0000313" key="7">
    <source>
        <dbReference type="Proteomes" id="UP000077266"/>
    </source>
</evidence>
<keyword evidence="7" id="KW-1185">Reference proteome</keyword>
<dbReference type="SUPFAM" id="SSF50729">
    <property type="entry name" value="PH domain-like"/>
    <property type="match status" value="1"/>
</dbReference>
<dbReference type="InterPro" id="IPR051944">
    <property type="entry name" value="BEACH_domain_protein"/>
</dbReference>
<dbReference type="InterPro" id="IPR013320">
    <property type="entry name" value="ConA-like_dom_sf"/>
</dbReference>
<proteinExistence type="predicted"/>
<dbReference type="SUPFAM" id="SSF49899">
    <property type="entry name" value="Concanavalin A-like lectins/glucanases"/>
    <property type="match status" value="1"/>
</dbReference>
<dbReference type="InterPro" id="IPR036372">
    <property type="entry name" value="BEACH_dom_sf"/>
</dbReference>
<dbReference type="SMART" id="SM01026">
    <property type="entry name" value="Beach"/>
    <property type="match status" value="1"/>
</dbReference>